<organism evidence="1 2">
    <name type="scientific">Aphis glycines</name>
    <name type="common">Soybean aphid</name>
    <dbReference type="NCBI Taxonomy" id="307491"/>
    <lineage>
        <taxon>Eukaryota</taxon>
        <taxon>Metazoa</taxon>
        <taxon>Ecdysozoa</taxon>
        <taxon>Arthropoda</taxon>
        <taxon>Hexapoda</taxon>
        <taxon>Insecta</taxon>
        <taxon>Pterygota</taxon>
        <taxon>Neoptera</taxon>
        <taxon>Paraneoptera</taxon>
        <taxon>Hemiptera</taxon>
        <taxon>Sternorrhyncha</taxon>
        <taxon>Aphidomorpha</taxon>
        <taxon>Aphidoidea</taxon>
        <taxon>Aphididae</taxon>
        <taxon>Aphidini</taxon>
        <taxon>Aphis</taxon>
        <taxon>Aphis</taxon>
    </lineage>
</organism>
<evidence type="ECO:0000313" key="1">
    <source>
        <dbReference type="EMBL" id="KAE9535210.1"/>
    </source>
</evidence>
<dbReference type="Proteomes" id="UP000475862">
    <property type="component" value="Unassembled WGS sequence"/>
</dbReference>
<proteinExistence type="predicted"/>
<keyword evidence="2" id="KW-1185">Reference proteome</keyword>
<gene>
    <name evidence="1" type="ORF">AGLY_007943</name>
</gene>
<name>A0A6G0TLY3_APHGL</name>
<comment type="caution">
    <text evidence="1">The sequence shown here is derived from an EMBL/GenBank/DDBJ whole genome shotgun (WGS) entry which is preliminary data.</text>
</comment>
<reference evidence="1 2" key="1">
    <citation type="submission" date="2019-08" db="EMBL/GenBank/DDBJ databases">
        <title>The genome of the soybean aphid Biotype 1, its phylome, world population structure and adaptation to the North American continent.</title>
        <authorList>
            <person name="Giordano R."/>
            <person name="Donthu R.K."/>
            <person name="Hernandez A.G."/>
            <person name="Wright C.L."/>
            <person name="Zimin A.V."/>
        </authorList>
    </citation>
    <scope>NUCLEOTIDE SEQUENCE [LARGE SCALE GENOMIC DNA]</scope>
    <source>
        <tissue evidence="1">Whole aphids</tissue>
    </source>
</reference>
<dbReference type="AlphaFoldDB" id="A0A6G0TLY3"/>
<accession>A0A6G0TLY3</accession>
<protein>
    <submittedName>
        <fullName evidence="1">Uncharacterized protein</fullName>
    </submittedName>
</protein>
<sequence>MINNVLMCTFTITIAKFRLITRINQVLKIQSCYHNHTLLINDKIIKFEANKALGFPEDIVTFKNNLSADAIVNLIDLKTLKHPHITVNFTKAQLDSQLFTYIKLNNNNKSNNLRNSQSKTRQKYLNTIILSYKEKNIIIAYTNYFIPYTIILFSQNLSNKSLHDIVFLQIN</sequence>
<evidence type="ECO:0000313" key="2">
    <source>
        <dbReference type="Proteomes" id="UP000475862"/>
    </source>
</evidence>
<dbReference type="EMBL" id="VYZN01000026">
    <property type="protein sequence ID" value="KAE9535210.1"/>
    <property type="molecule type" value="Genomic_DNA"/>
</dbReference>